<reference evidence="3 4" key="1">
    <citation type="journal article" date="2021" name="Front. Microbiol.">
        <title>Aerobic Denitrification and Heterotrophic Sulfur Oxidation in the Genus Halomonas Revealed by Six Novel Species Characterizations and Genome-Based Analysis.</title>
        <authorList>
            <person name="Wang L."/>
            <person name="Shao Z."/>
        </authorList>
    </citation>
    <scope>NUCLEOTIDE SEQUENCE [LARGE SCALE GENOMIC DNA]</scope>
    <source>
        <strain evidence="3 4">MCCC 1A11058</strain>
    </source>
</reference>
<dbReference type="Proteomes" id="UP001320272">
    <property type="component" value="Unassembled WGS sequence"/>
</dbReference>
<sequence>MTMKLKEVSIGLLVLALAVFLLIFLIPEGVPQPGRLREGQLSPRFWPLVATSILFLSGLVLTAMAWFEKEQATPSSAAREGGDEELPLKNAILGLIVGFILLSGYYWVMTRVGMVVASAIGIVLLGYAYGECRWKVLVTVALLLPVALYLFFVYVAGIPIPDPLARAVFRAIF</sequence>
<keyword evidence="1" id="KW-0812">Transmembrane</keyword>
<name>A0ABS9AP03_9GAMM</name>
<keyword evidence="1" id="KW-0472">Membrane</keyword>
<feature type="transmembrane region" description="Helical" evidence="1">
    <location>
        <begin position="45"/>
        <end position="67"/>
    </location>
</feature>
<dbReference type="InterPro" id="IPR009936">
    <property type="entry name" value="DUF1468"/>
</dbReference>
<proteinExistence type="predicted"/>
<dbReference type="RefSeq" id="WP_234252959.1">
    <property type="nucleotide sequence ID" value="NZ_JABFTV010000002.1"/>
</dbReference>
<feature type="domain" description="DUF1468" evidence="2">
    <location>
        <begin position="10"/>
        <end position="161"/>
    </location>
</feature>
<feature type="transmembrane region" description="Helical" evidence="1">
    <location>
        <begin position="136"/>
        <end position="160"/>
    </location>
</feature>
<gene>
    <name evidence="3" type="ORF">HOP59_04380</name>
</gene>
<feature type="transmembrane region" description="Helical" evidence="1">
    <location>
        <begin position="88"/>
        <end position="106"/>
    </location>
</feature>
<evidence type="ECO:0000313" key="4">
    <source>
        <dbReference type="Proteomes" id="UP001320272"/>
    </source>
</evidence>
<dbReference type="Pfam" id="PF07331">
    <property type="entry name" value="TctB"/>
    <property type="match status" value="1"/>
</dbReference>
<comment type="caution">
    <text evidence="3">The sequence shown here is derived from an EMBL/GenBank/DDBJ whole genome shotgun (WGS) entry which is preliminary data.</text>
</comment>
<protein>
    <submittedName>
        <fullName evidence="3">Tripartite tricarboxylate transporter TctB family protein</fullName>
    </submittedName>
</protein>
<accession>A0ABS9AP03</accession>
<evidence type="ECO:0000259" key="2">
    <source>
        <dbReference type="Pfam" id="PF07331"/>
    </source>
</evidence>
<feature type="transmembrane region" description="Helical" evidence="1">
    <location>
        <begin position="112"/>
        <end position="129"/>
    </location>
</feature>
<keyword evidence="4" id="KW-1185">Reference proteome</keyword>
<organism evidence="3 4">
    <name type="scientific">Billgrantia aerodenitrificans</name>
    <dbReference type="NCBI Taxonomy" id="2733483"/>
    <lineage>
        <taxon>Bacteria</taxon>
        <taxon>Pseudomonadati</taxon>
        <taxon>Pseudomonadota</taxon>
        <taxon>Gammaproteobacteria</taxon>
        <taxon>Oceanospirillales</taxon>
        <taxon>Halomonadaceae</taxon>
        <taxon>Billgrantia</taxon>
    </lineage>
</organism>
<evidence type="ECO:0000313" key="3">
    <source>
        <dbReference type="EMBL" id="MCE8023362.1"/>
    </source>
</evidence>
<dbReference type="EMBL" id="JABFTV010000002">
    <property type="protein sequence ID" value="MCE8023362.1"/>
    <property type="molecule type" value="Genomic_DNA"/>
</dbReference>
<keyword evidence="1" id="KW-1133">Transmembrane helix</keyword>
<evidence type="ECO:0000256" key="1">
    <source>
        <dbReference type="SAM" id="Phobius"/>
    </source>
</evidence>